<proteinExistence type="predicted"/>
<evidence type="ECO:0000259" key="7">
    <source>
        <dbReference type="PROSITE" id="PS50110"/>
    </source>
</evidence>
<dbReference type="AlphaFoldDB" id="A0A345NN21"/>
<evidence type="ECO:0000256" key="1">
    <source>
        <dbReference type="ARBA" id="ARBA00022553"/>
    </source>
</evidence>
<evidence type="ECO:0000259" key="6">
    <source>
        <dbReference type="PROSITE" id="PS50043"/>
    </source>
</evidence>
<keyword evidence="9" id="KW-1185">Reference proteome</keyword>
<dbReference type="SMART" id="SM00448">
    <property type="entry name" value="REC"/>
    <property type="match status" value="1"/>
</dbReference>
<feature type="domain" description="Response regulatory" evidence="7">
    <location>
        <begin position="4"/>
        <end position="124"/>
    </location>
</feature>
<dbReference type="Pfam" id="PF00196">
    <property type="entry name" value="GerE"/>
    <property type="match status" value="1"/>
</dbReference>
<dbReference type="PANTHER" id="PTHR43214">
    <property type="entry name" value="TWO-COMPONENT RESPONSE REGULATOR"/>
    <property type="match status" value="1"/>
</dbReference>
<accession>A0A345NN21</accession>
<dbReference type="PROSITE" id="PS50043">
    <property type="entry name" value="HTH_LUXR_2"/>
    <property type="match status" value="1"/>
</dbReference>
<keyword evidence="4" id="KW-0804">Transcription</keyword>
<dbReference type="InterPro" id="IPR011006">
    <property type="entry name" value="CheY-like_superfamily"/>
</dbReference>
<dbReference type="EMBL" id="CP031229">
    <property type="protein sequence ID" value="AXH96429.1"/>
    <property type="molecule type" value="Genomic_DNA"/>
</dbReference>
<dbReference type="InterPro" id="IPR000792">
    <property type="entry name" value="Tscrpt_reg_LuxR_C"/>
</dbReference>
<dbReference type="InterPro" id="IPR058245">
    <property type="entry name" value="NreC/VraR/RcsB-like_REC"/>
</dbReference>
<dbReference type="SUPFAM" id="SSF46894">
    <property type="entry name" value="C-terminal effector domain of the bipartite response regulators"/>
    <property type="match status" value="1"/>
</dbReference>
<evidence type="ECO:0000256" key="4">
    <source>
        <dbReference type="ARBA" id="ARBA00023163"/>
    </source>
</evidence>
<dbReference type="CDD" id="cd06170">
    <property type="entry name" value="LuxR_C_like"/>
    <property type="match status" value="1"/>
</dbReference>
<reference evidence="8 9" key="1">
    <citation type="submission" date="2018-07" db="EMBL/GenBank/DDBJ databases">
        <title>Complete genome sequencing of Ornithinimicrobium sp. AMA3305.</title>
        <authorList>
            <person name="Bae J.-W."/>
        </authorList>
    </citation>
    <scope>NUCLEOTIDE SEQUENCE [LARGE SCALE GENOMIC DNA]</scope>
    <source>
        <strain evidence="8 9">AMA3305</strain>
    </source>
</reference>
<gene>
    <name evidence="8" type="ORF">DV701_10135</name>
</gene>
<dbReference type="InterPro" id="IPR016032">
    <property type="entry name" value="Sig_transdc_resp-reg_C-effctor"/>
</dbReference>
<feature type="domain" description="HTH luxR-type" evidence="6">
    <location>
        <begin position="152"/>
        <end position="217"/>
    </location>
</feature>
<evidence type="ECO:0000256" key="3">
    <source>
        <dbReference type="ARBA" id="ARBA00023125"/>
    </source>
</evidence>
<dbReference type="Gene3D" id="3.40.50.2300">
    <property type="match status" value="1"/>
</dbReference>
<dbReference type="GO" id="GO:0003677">
    <property type="term" value="F:DNA binding"/>
    <property type="evidence" value="ECO:0007669"/>
    <property type="project" value="UniProtKB-KW"/>
</dbReference>
<sequence length="221" mass="23571">MMLRVVVADDQREVRDGLAMMLSAEPDITLVGLAEDGVQAVAMVQRDRPDVVVMDVRMPGIDGIEATRRITADRDDPDAVTAVLVITTFDHDEALYGALRAGASGYMLKHAAPAVLAEAIRAVGAGGAWIDASVAPKVVDTLRASAPVDASGRPTLENLSPREIEVLRHMGTAPTNSELAARLFVSESTVKTHISRLLMKTGSHDRAQLVALAYRSGLVRP</sequence>
<name>A0A345NN21_9MICO</name>
<dbReference type="PANTHER" id="PTHR43214:SF24">
    <property type="entry name" value="TRANSCRIPTIONAL REGULATORY PROTEIN NARL-RELATED"/>
    <property type="match status" value="1"/>
</dbReference>
<dbReference type="PRINTS" id="PR00038">
    <property type="entry name" value="HTHLUXR"/>
</dbReference>
<dbReference type="InterPro" id="IPR039420">
    <property type="entry name" value="WalR-like"/>
</dbReference>
<evidence type="ECO:0000313" key="8">
    <source>
        <dbReference type="EMBL" id="AXH96429.1"/>
    </source>
</evidence>
<evidence type="ECO:0000256" key="2">
    <source>
        <dbReference type="ARBA" id="ARBA00023015"/>
    </source>
</evidence>
<keyword evidence="2" id="KW-0805">Transcription regulation</keyword>
<dbReference type="InterPro" id="IPR001789">
    <property type="entry name" value="Sig_transdc_resp-reg_receiver"/>
</dbReference>
<dbReference type="Pfam" id="PF00072">
    <property type="entry name" value="Response_reg"/>
    <property type="match status" value="1"/>
</dbReference>
<dbReference type="SUPFAM" id="SSF52172">
    <property type="entry name" value="CheY-like"/>
    <property type="match status" value="1"/>
</dbReference>
<keyword evidence="3 8" id="KW-0238">DNA-binding</keyword>
<evidence type="ECO:0000313" key="9">
    <source>
        <dbReference type="Proteomes" id="UP000253790"/>
    </source>
</evidence>
<dbReference type="GO" id="GO:0000160">
    <property type="term" value="P:phosphorelay signal transduction system"/>
    <property type="evidence" value="ECO:0007669"/>
    <property type="project" value="InterPro"/>
</dbReference>
<dbReference type="GO" id="GO:0006355">
    <property type="term" value="P:regulation of DNA-templated transcription"/>
    <property type="evidence" value="ECO:0007669"/>
    <property type="project" value="InterPro"/>
</dbReference>
<dbReference type="SMART" id="SM00421">
    <property type="entry name" value="HTH_LUXR"/>
    <property type="match status" value="1"/>
</dbReference>
<organism evidence="8 9">
    <name type="scientific">Ornithinimicrobium avium</name>
    <dbReference type="NCBI Taxonomy" id="2283195"/>
    <lineage>
        <taxon>Bacteria</taxon>
        <taxon>Bacillati</taxon>
        <taxon>Actinomycetota</taxon>
        <taxon>Actinomycetes</taxon>
        <taxon>Micrococcales</taxon>
        <taxon>Ornithinimicrobiaceae</taxon>
        <taxon>Ornithinimicrobium</taxon>
    </lineage>
</organism>
<feature type="modified residue" description="4-aspartylphosphate" evidence="5">
    <location>
        <position position="55"/>
    </location>
</feature>
<dbReference type="PROSITE" id="PS50110">
    <property type="entry name" value="RESPONSE_REGULATORY"/>
    <property type="match status" value="1"/>
</dbReference>
<keyword evidence="1 5" id="KW-0597">Phosphoprotein</keyword>
<dbReference type="Proteomes" id="UP000253790">
    <property type="component" value="Chromosome"/>
</dbReference>
<dbReference type="KEGG" id="orn:DV701_10135"/>
<dbReference type="OrthoDB" id="9808843at2"/>
<protein>
    <submittedName>
        <fullName evidence="8">DNA-binding response regulator</fullName>
    </submittedName>
</protein>
<evidence type="ECO:0000256" key="5">
    <source>
        <dbReference type="PROSITE-ProRule" id="PRU00169"/>
    </source>
</evidence>
<dbReference type="CDD" id="cd17535">
    <property type="entry name" value="REC_NarL-like"/>
    <property type="match status" value="1"/>
</dbReference>